<dbReference type="AlphaFoldDB" id="A0AAE7C1V4"/>
<evidence type="ECO:0000313" key="3">
    <source>
        <dbReference type="Proteomes" id="UP000276901"/>
    </source>
</evidence>
<sequence length="158" mass="18044">MFLGHISNMNLNVYPEAIQFALRYLQSTDFDALEVGRYPLKGDQIYAQVLDLETQHKSDNLPEVHRHYLDVQYLHSGKERIGVAVDLGENQIAVAYDPERDIQFYQDAKSESELVMQAGSFAVFFPNDIHRPNCIDGEKSKIRKVVVKVAMSEIKEGQ</sequence>
<dbReference type="Gene3D" id="2.60.120.370">
    <property type="entry name" value="YhcH/YjgK/YiaL"/>
    <property type="match status" value="1"/>
</dbReference>
<dbReference type="EMBL" id="CP015029">
    <property type="protein sequence ID" value="QIM64484.1"/>
    <property type="molecule type" value="Genomic_DNA"/>
</dbReference>
<dbReference type="GO" id="GO:0005829">
    <property type="term" value="C:cytosol"/>
    <property type="evidence" value="ECO:0007669"/>
    <property type="project" value="TreeGrafter"/>
</dbReference>
<evidence type="ECO:0000313" key="1">
    <source>
        <dbReference type="EMBL" id="QIM64484.1"/>
    </source>
</evidence>
<gene>
    <name evidence="1" type="ORF">A4G17_02995</name>
    <name evidence="2" type="ORF">EDC49_1687</name>
</gene>
<dbReference type="InterPro" id="IPR004375">
    <property type="entry name" value="NanQ/TabA/YiaL"/>
</dbReference>
<dbReference type="InterPro" id="IPR037012">
    <property type="entry name" value="NanQ/TabA/YiaL_sf"/>
</dbReference>
<evidence type="ECO:0000313" key="4">
    <source>
        <dbReference type="Proteomes" id="UP000502287"/>
    </source>
</evidence>
<dbReference type="NCBIfam" id="TIGR00022">
    <property type="entry name" value="YhcH/YjgK/YiaL family protein"/>
    <property type="match status" value="1"/>
</dbReference>
<dbReference type="KEGG" id="fcl:A4G17_02995"/>
<dbReference type="Proteomes" id="UP000276901">
    <property type="component" value="Unassembled WGS sequence"/>
</dbReference>
<name>A0AAE7C1V4_9PAST</name>
<reference evidence="1 4" key="1">
    <citation type="submission" date="2016-03" db="EMBL/GenBank/DDBJ databases">
        <authorList>
            <person name="Hansen M.J."/>
            <person name="Bojesen A.M."/>
            <person name="Planet P."/>
        </authorList>
    </citation>
    <scope>NUCLEOTIDE SEQUENCE [LARGE SCALE GENOMIC DNA]</scope>
    <source>
        <strain evidence="1 4">HPA 21</strain>
    </source>
</reference>
<dbReference type="EMBL" id="RKQT01000004">
    <property type="protein sequence ID" value="RPE91895.1"/>
    <property type="molecule type" value="Genomic_DNA"/>
</dbReference>
<dbReference type="Proteomes" id="UP000502287">
    <property type="component" value="Chromosome"/>
</dbReference>
<evidence type="ECO:0000313" key="2">
    <source>
        <dbReference type="EMBL" id="RPE91895.1"/>
    </source>
</evidence>
<dbReference type="PANTHER" id="PTHR34986">
    <property type="entry name" value="EVOLVED BETA-GALACTOSIDASE SUBUNIT BETA"/>
    <property type="match status" value="1"/>
</dbReference>
<keyword evidence="3" id="KW-1185">Reference proteome</keyword>
<dbReference type="SUPFAM" id="SSF51197">
    <property type="entry name" value="Clavaminate synthase-like"/>
    <property type="match status" value="1"/>
</dbReference>
<dbReference type="Pfam" id="PF04074">
    <property type="entry name" value="DUF386"/>
    <property type="match status" value="1"/>
</dbReference>
<proteinExistence type="predicted"/>
<reference evidence="2 3" key="2">
    <citation type="submission" date="2018-11" db="EMBL/GenBank/DDBJ databases">
        <title>Genomic Encyclopedia of Type Strains, Phase IV (KMG-IV): sequencing the most valuable type-strain genomes for metagenomic binning, comparative biology and taxonomic classification.</title>
        <authorList>
            <person name="Goeker M."/>
        </authorList>
    </citation>
    <scope>NUCLEOTIDE SEQUENCE [LARGE SCALE GENOMIC DNA]</scope>
    <source>
        <strain evidence="2 3">DSM 25797</strain>
    </source>
</reference>
<dbReference type="RefSeq" id="WP_123957309.1">
    <property type="nucleotide sequence ID" value="NZ_CP015029.1"/>
</dbReference>
<dbReference type="PANTHER" id="PTHR34986:SF1">
    <property type="entry name" value="PROTEIN YIAL"/>
    <property type="match status" value="1"/>
</dbReference>
<accession>A0AAE7C1V4</accession>
<organism evidence="1 4">
    <name type="scientific">Frederiksenia canicola</name>
    <dbReference type="NCBI Taxonomy" id="123824"/>
    <lineage>
        <taxon>Bacteria</taxon>
        <taxon>Pseudomonadati</taxon>
        <taxon>Pseudomonadota</taxon>
        <taxon>Gammaproteobacteria</taxon>
        <taxon>Pasteurellales</taxon>
        <taxon>Pasteurellaceae</taxon>
        <taxon>Frederiksenia</taxon>
    </lineage>
</organism>
<protein>
    <submittedName>
        <fullName evidence="2">YhcH/YjgK/YiaL family protein</fullName>
    </submittedName>
</protein>